<evidence type="ECO:0008006" key="5">
    <source>
        <dbReference type="Google" id="ProtNLM"/>
    </source>
</evidence>
<dbReference type="PROSITE" id="PS51257">
    <property type="entry name" value="PROKAR_LIPOPROTEIN"/>
    <property type="match status" value="1"/>
</dbReference>
<evidence type="ECO:0000256" key="1">
    <source>
        <dbReference type="SAM" id="MobiDB-lite"/>
    </source>
</evidence>
<reference evidence="3 4" key="1">
    <citation type="submission" date="2016-09" db="EMBL/GenBank/DDBJ databases">
        <title>Rhizobium sp. nov., a novel species isolated from the rice rhizosphere.</title>
        <authorList>
            <person name="Zhao J."/>
            <person name="Zhang X."/>
        </authorList>
    </citation>
    <scope>NUCLEOTIDE SEQUENCE [LARGE SCALE GENOMIC DNA]</scope>
    <source>
        <strain evidence="3 4">MH17</strain>
    </source>
</reference>
<proteinExistence type="predicted"/>
<sequence length="301" mass="31020">MSRMTGLVAQGLLIATTLSACNTTDALIPKVDVGESSINSPPVTQSDLAAVEHQPEVVHAASRRAAASMAPISESPLAPVSTGSVQPLPPSDVAYAAPSTGYRDPAGSLEAQAARLQRGPDRLDTQETAPRRGPVRETAALAEPAAAEDLPPARRQASPPAAEQAPADQTAALAPAESGDAATVRFLPIIGAPVGAVEPLSRALGADARSNGLKLKTSADPNARHMLKGYLSALSDGGKTTVTYVWDVLDASGNRLTRLQGQESVRGTARDPWSAVPAETMQAIGSKTIAAYLSWRSGNRG</sequence>
<organism evidence="3 4">
    <name type="scientific">Xaviernesmea rhizosphaerae</name>
    <dbReference type="NCBI Taxonomy" id="1672749"/>
    <lineage>
        <taxon>Bacteria</taxon>
        <taxon>Pseudomonadati</taxon>
        <taxon>Pseudomonadota</taxon>
        <taxon>Alphaproteobacteria</taxon>
        <taxon>Hyphomicrobiales</taxon>
        <taxon>Rhizobiaceae</taxon>
        <taxon>Rhizobium/Agrobacterium group</taxon>
        <taxon>Xaviernesmea</taxon>
    </lineage>
</organism>
<dbReference type="Proteomes" id="UP000186143">
    <property type="component" value="Unassembled WGS sequence"/>
</dbReference>
<feature type="region of interest" description="Disordered" evidence="1">
    <location>
        <begin position="74"/>
        <end position="176"/>
    </location>
</feature>
<name>A0A1Q9AP39_9HYPH</name>
<accession>A0A1Q9AP39</accession>
<dbReference type="STRING" id="1672749.BJF92_06585"/>
<evidence type="ECO:0000256" key="2">
    <source>
        <dbReference type="SAM" id="SignalP"/>
    </source>
</evidence>
<dbReference type="AlphaFoldDB" id="A0A1Q9AP39"/>
<feature type="chain" id="PRO_5013226178" description="Lipoprotein" evidence="2">
    <location>
        <begin position="21"/>
        <end position="301"/>
    </location>
</feature>
<evidence type="ECO:0000313" key="3">
    <source>
        <dbReference type="EMBL" id="OLP57187.1"/>
    </source>
</evidence>
<dbReference type="EMBL" id="MKIO01000019">
    <property type="protein sequence ID" value="OLP57187.1"/>
    <property type="molecule type" value="Genomic_DNA"/>
</dbReference>
<gene>
    <name evidence="3" type="ORF">BJF92_06585</name>
</gene>
<comment type="caution">
    <text evidence="3">The sequence shown here is derived from an EMBL/GenBank/DDBJ whole genome shotgun (WGS) entry which is preliminary data.</text>
</comment>
<evidence type="ECO:0000313" key="4">
    <source>
        <dbReference type="Proteomes" id="UP000186143"/>
    </source>
</evidence>
<protein>
    <recommendedName>
        <fullName evidence="5">Lipoprotein</fullName>
    </recommendedName>
</protein>
<keyword evidence="2" id="KW-0732">Signal</keyword>
<feature type="signal peptide" evidence="2">
    <location>
        <begin position="1"/>
        <end position="20"/>
    </location>
</feature>
<dbReference type="RefSeq" id="WP_075633206.1">
    <property type="nucleotide sequence ID" value="NZ_MKIO01000019.1"/>
</dbReference>
<feature type="compositionally biased region" description="Low complexity" evidence="1">
    <location>
        <begin position="139"/>
        <end position="176"/>
    </location>
</feature>